<dbReference type="PANTHER" id="PTHR30290">
    <property type="entry name" value="PERIPLASMIC BINDING COMPONENT OF ABC TRANSPORTER"/>
    <property type="match status" value="1"/>
</dbReference>
<dbReference type="InterPro" id="IPR030678">
    <property type="entry name" value="Peptide/Ni-bd"/>
</dbReference>
<dbReference type="Proteomes" id="UP001183388">
    <property type="component" value="Unassembled WGS sequence"/>
</dbReference>
<evidence type="ECO:0000256" key="1">
    <source>
        <dbReference type="ARBA" id="ARBA00004196"/>
    </source>
</evidence>
<dbReference type="SUPFAM" id="SSF53850">
    <property type="entry name" value="Periplasmic binding protein-like II"/>
    <property type="match status" value="1"/>
</dbReference>
<evidence type="ECO:0000259" key="6">
    <source>
        <dbReference type="Pfam" id="PF00496"/>
    </source>
</evidence>
<evidence type="ECO:0000313" key="7">
    <source>
        <dbReference type="EMBL" id="MDT0308164.1"/>
    </source>
</evidence>
<dbReference type="Gene3D" id="3.40.190.10">
    <property type="entry name" value="Periplasmic binding protein-like II"/>
    <property type="match status" value="1"/>
</dbReference>
<evidence type="ECO:0000256" key="2">
    <source>
        <dbReference type="ARBA" id="ARBA00005695"/>
    </source>
</evidence>
<organism evidence="7 8">
    <name type="scientific">Streptomyces boetiae</name>
    <dbReference type="NCBI Taxonomy" id="3075541"/>
    <lineage>
        <taxon>Bacteria</taxon>
        <taxon>Bacillati</taxon>
        <taxon>Actinomycetota</taxon>
        <taxon>Actinomycetes</taxon>
        <taxon>Kitasatosporales</taxon>
        <taxon>Streptomycetaceae</taxon>
        <taxon>Streptomyces</taxon>
    </lineage>
</organism>
<evidence type="ECO:0000256" key="5">
    <source>
        <dbReference type="SAM" id="Phobius"/>
    </source>
</evidence>
<evidence type="ECO:0000256" key="3">
    <source>
        <dbReference type="ARBA" id="ARBA00022448"/>
    </source>
</evidence>
<sequence length="558" mass="59726">MGSNRAENRAESRAGTRGARTALGIGAAVLLLAAVVGGWAFVRADGTEDPPLVVGTTVVPTSTDPGAAYDAGSAMLAGNLYQSLLTFVPGQDAPVPDAAESCAFDAGRLLVYRCVLRSDLTFSDGRAVTPADVKFSFDRVLAMAERERREAGDPSIPEGRRFDYQGPAGLLATLREVRVAGQEIVFRLNRPDAGFPFVVAGSAGAIVDRHSYPELEPRENGRVLGSGPFLLSRWTGDSAELVPNASYRGAARVPEGPVTVRYFEQDAGGTTGERLLAQAWQAGEIDVNDGRMPPEVMAGLSAGDPSHRAYEATGGGIRVLAFNTREGAPFHRAAARRAAAALLDREALTRRVQHDTVEPLYSLIPTGFAGHGTPYYDRYAGADTGALREELEEAGVDLPLPFRLAYSRGPANHEEARLIEEQLEAGGIFAVETEYHPWAEFVSGLYAAEPYDAYLVGWQPDFPDPATFTDQLLGPADGLNTGFRDAAIDELIAETQAEPDRARAAGAFRAAHERAAGSAPVIPLWQERVTILSGTDVAGIQLLPSSSGVWRLWELRRI</sequence>
<dbReference type="InterPro" id="IPR000914">
    <property type="entry name" value="SBP_5_dom"/>
</dbReference>
<dbReference type="Pfam" id="PF00496">
    <property type="entry name" value="SBP_bac_5"/>
    <property type="match status" value="1"/>
</dbReference>
<keyword evidence="8" id="KW-1185">Reference proteome</keyword>
<evidence type="ECO:0000313" key="8">
    <source>
        <dbReference type="Proteomes" id="UP001183388"/>
    </source>
</evidence>
<feature type="domain" description="Solute-binding protein family 5" evidence="6">
    <location>
        <begin position="94"/>
        <end position="477"/>
    </location>
</feature>
<keyword evidence="5" id="KW-0472">Membrane</keyword>
<comment type="caution">
    <text evidence="7">The sequence shown here is derived from an EMBL/GenBank/DDBJ whole genome shotgun (WGS) entry which is preliminary data.</text>
</comment>
<reference evidence="8" key="1">
    <citation type="submission" date="2023-07" db="EMBL/GenBank/DDBJ databases">
        <title>30 novel species of actinomycetes from the DSMZ collection.</title>
        <authorList>
            <person name="Nouioui I."/>
        </authorList>
    </citation>
    <scope>NUCLEOTIDE SEQUENCE [LARGE SCALE GENOMIC DNA]</scope>
    <source>
        <strain evidence="8">DSM 44917</strain>
    </source>
</reference>
<dbReference type="Gene3D" id="3.10.105.10">
    <property type="entry name" value="Dipeptide-binding Protein, Domain 3"/>
    <property type="match status" value="1"/>
</dbReference>
<keyword evidence="4" id="KW-0732">Signal</keyword>
<dbReference type="PIRSF" id="PIRSF002741">
    <property type="entry name" value="MppA"/>
    <property type="match status" value="1"/>
</dbReference>
<comment type="similarity">
    <text evidence="2">Belongs to the bacterial solute-binding protein 5 family.</text>
</comment>
<dbReference type="InterPro" id="IPR039424">
    <property type="entry name" value="SBP_5"/>
</dbReference>
<evidence type="ECO:0000256" key="4">
    <source>
        <dbReference type="ARBA" id="ARBA00022729"/>
    </source>
</evidence>
<dbReference type="PANTHER" id="PTHR30290:SF10">
    <property type="entry name" value="PERIPLASMIC OLIGOPEPTIDE-BINDING PROTEIN-RELATED"/>
    <property type="match status" value="1"/>
</dbReference>
<name>A0ABU2L9B4_9ACTN</name>
<keyword evidence="5" id="KW-1133">Transmembrane helix</keyword>
<dbReference type="RefSeq" id="WP_311631109.1">
    <property type="nucleotide sequence ID" value="NZ_JAVREN010000018.1"/>
</dbReference>
<proteinExistence type="inferred from homology"/>
<feature type="transmembrane region" description="Helical" evidence="5">
    <location>
        <begin position="21"/>
        <end position="42"/>
    </location>
</feature>
<gene>
    <name evidence="7" type="ORF">RM780_14495</name>
</gene>
<protein>
    <submittedName>
        <fullName evidence="7">ABC transporter substrate-binding protein</fullName>
    </submittedName>
</protein>
<keyword evidence="3" id="KW-0813">Transport</keyword>
<dbReference type="EMBL" id="JAVREN010000018">
    <property type="protein sequence ID" value="MDT0308164.1"/>
    <property type="molecule type" value="Genomic_DNA"/>
</dbReference>
<comment type="subcellular location">
    <subcellularLocation>
        <location evidence="1">Cell envelope</location>
    </subcellularLocation>
</comment>
<accession>A0ABU2L9B4</accession>
<keyword evidence="5" id="KW-0812">Transmembrane</keyword>